<dbReference type="Proteomes" id="UP001279642">
    <property type="component" value="Unassembled WGS sequence"/>
</dbReference>
<sequence>MTMGNQPADQLTVELERIALAAGEVILRIYESDFAHQHKSDKSPVTEADVAAEAVIAAELHKLTPEIPLIAEEAAAVGGLPAEAAARFWLVDPLDGTKEFIARNGEFTVNIALIEGGSPKLGIVHVPVLGQTYGGDGKTAWRRVNKGAYEEIRTRAVPTDGAVMTISRSHAAKELVKAEEMGVKIADTLVAGSSLKFCRLAEGVADIYPRFGPTMEWDTAAGHAVLVSAGGSVRQLDGRVLPYGKPGFLNPHFIARGRD</sequence>
<name>A0ABU5ECY9_9PROT</name>
<dbReference type="Gene3D" id="3.30.540.10">
    <property type="entry name" value="Fructose-1,6-Bisphosphatase, subunit A, domain 1"/>
    <property type="match status" value="1"/>
</dbReference>
<evidence type="ECO:0000256" key="3">
    <source>
        <dbReference type="ARBA" id="ARBA00022519"/>
    </source>
</evidence>
<dbReference type="HAMAP" id="MF_02095">
    <property type="entry name" value="CysQ"/>
    <property type="match status" value="1"/>
</dbReference>
<evidence type="ECO:0000256" key="5">
    <source>
        <dbReference type="ARBA" id="ARBA00023136"/>
    </source>
</evidence>
<protein>
    <recommendedName>
        <fullName evidence="6">3'(2'),5'-bisphosphate nucleotidase CysQ</fullName>
        <ecNumber evidence="6">3.1.3.7</ecNumber>
    </recommendedName>
    <alternativeName>
        <fullName evidence="6">3'(2'),5-bisphosphonucleoside 3'(2')-phosphohydrolase</fullName>
    </alternativeName>
    <alternativeName>
        <fullName evidence="6">3'-phosphoadenosine 5'-phosphate phosphatase</fullName>
        <shortName evidence="6">PAP phosphatase</shortName>
    </alternativeName>
</protein>
<dbReference type="NCBIfam" id="TIGR01331">
    <property type="entry name" value="bisphos_cysQ"/>
    <property type="match status" value="1"/>
</dbReference>
<dbReference type="PANTHER" id="PTHR43028">
    <property type="entry name" value="3'(2'),5'-BISPHOSPHATE NUCLEOTIDASE 1"/>
    <property type="match status" value="1"/>
</dbReference>
<feature type="binding site" evidence="6">
    <location>
        <position position="95"/>
    </location>
    <ligand>
        <name>Mg(2+)</name>
        <dbReference type="ChEBI" id="CHEBI:18420"/>
        <label>2</label>
    </ligand>
</feature>
<feature type="binding site" evidence="6">
    <location>
        <position position="92"/>
    </location>
    <ligand>
        <name>Mg(2+)</name>
        <dbReference type="ChEBI" id="CHEBI:18420"/>
        <label>1</label>
    </ligand>
</feature>
<gene>
    <name evidence="6 7" type="primary">cysQ</name>
    <name evidence="7" type="ORF">SMD27_15400</name>
</gene>
<evidence type="ECO:0000256" key="4">
    <source>
        <dbReference type="ARBA" id="ARBA00022801"/>
    </source>
</evidence>
<feature type="binding site" evidence="6">
    <location>
        <position position="72"/>
    </location>
    <ligand>
        <name>substrate</name>
    </ligand>
</feature>
<dbReference type="PANTHER" id="PTHR43028:SF5">
    <property type="entry name" value="3'(2'),5'-BISPHOSPHATE NUCLEOTIDASE 1"/>
    <property type="match status" value="1"/>
</dbReference>
<dbReference type="InterPro" id="IPR050725">
    <property type="entry name" value="CysQ/Inositol_MonoPase"/>
</dbReference>
<dbReference type="Pfam" id="PF00459">
    <property type="entry name" value="Inositol_P"/>
    <property type="match status" value="1"/>
</dbReference>
<feature type="binding site" evidence="6">
    <location>
        <position position="218"/>
    </location>
    <ligand>
        <name>Mg(2+)</name>
        <dbReference type="ChEBI" id="CHEBI:18420"/>
        <label>2</label>
    </ligand>
</feature>
<reference evidence="7 8" key="1">
    <citation type="journal article" date="2016" name="Antonie Van Leeuwenhoek">
        <title>Dongia soli sp. nov., isolated from soil from Dokdo, Korea.</title>
        <authorList>
            <person name="Kim D.U."/>
            <person name="Lee H."/>
            <person name="Kim H."/>
            <person name="Kim S.G."/>
            <person name="Ka J.O."/>
        </authorList>
    </citation>
    <scope>NUCLEOTIDE SEQUENCE [LARGE SCALE GENOMIC DNA]</scope>
    <source>
        <strain evidence="7 8">D78</strain>
    </source>
</reference>
<feature type="binding site" evidence="6">
    <location>
        <position position="92"/>
    </location>
    <ligand>
        <name>Mg(2+)</name>
        <dbReference type="ChEBI" id="CHEBI:18420"/>
        <label>2</label>
    </ligand>
</feature>
<dbReference type="InterPro" id="IPR020550">
    <property type="entry name" value="Inositol_monophosphatase_CS"/>
</dbReference>
<dbReference type="Gene3D" id="3.40.190.80">
    <property type="match status" value="1"/>
</dbReference>
<keyword evidence="4 6" id="KW-0378">Hydrolase</keyword>
<feature type="binding site" evidence="6">
    <location>
        <position position="72"/>
    </location>
    <ligand>
        <name>Mg(2+)</name>
        <dbReference type="ChEBI" id="CHEBI:18420"/>
        <label>1</label>
    </ligand>
</feature>
<dbReference type="RefSeq" id="WP_320509298.1">
    <property type="nucleotide sequence ID" value="NZ_JAXCLW010000004.1"/>
</dbReference>
<proteinExistence type="inferred from homology"/>
<keyword evidence="2 6" id="KW-1003">Cell membrane</keyword>
<evidence type="ECO:0000313" key="8">
    <source>
        <dbReference type="Proteomes" id="UP001279642"/>
    </source>
</evidence>
<dbReference type="GO" id="GO:0008441">
    <property type="term" value="F:3'(2'),5'-bisphosphate nucleotidase activity"/>
    <property type="evidence" value="ECO:0007669"/>
    <property type="project" value="UniProtKB-EC"/>
</dbReference>
<comment type="cofactor">
    <cofactor evidence="6">
        <name>Mg(2+)</name>
        <dbReference type="ChEBI" id="CHEBI:18420"/>
    </cofactor>
</comment>
<comment type="function">
    <text evidence="6">Converts adenosine-3',5'-bisphosphate (PAP) to AMP.</text>
</comment>
<dbReference type="EMBL" id="JAXCLW010000004">
    <property type="protein sequence ID" value="MDY0884230.1"/>
    <property type="molecule type" value="Genomic_DNA"/>
</dbReference>
<keyword evidence="6" id="KW-0460">Magnesium</keyword>
<dbReference type="PRINTS" id="PR00377">
    <property type="entry name" value="IMPHPHTASES"/>
</dbReference>
<evidence type="ECO:0000256" key="2">
    <source>
        <dbReference type="ARBA" id="ARBA00022475"/>
    </source>
</evidence>
<evidence type="ECO:0000313" key="7">
    <source>
        <dbReference type="EMBL" id="MDY0884230.1"/>
    </source>
</evidence>
<comment type="caution">
    <text evidence="7">The sequence shown here is derived from an EMBL/GenBank/DDBJ whole genome shotgun (WGS) entry which is preliminary data.</text>
</comment>
<comment type="similarity">
    <text evidence="1 6">Belongs to the inositol monophosphatase superfamily. CysQ family.</text>
</comment>
<dbReference type="SUPFAM" id="SSF56655">
    <property type="entry name" value="Carbohydrate phosphatase"/>
    <property type="match status" value="1"/>
</dbReference>
<dbReference type="PROSITE" id="PS00630">
    <property type="entry name" value="IMP_2"/>
    <property type="match status" value="1"/>
</dbReference>
<keyword evidence="6" id="KW-0479">Metal-binding</keyword>
<comment type="subcellular location">
    <subcellularLocation>
        <location evidence="6">Cell inner membrane</location>
        <topology evidence="6">Peripheral membrane protein</topology>
        <orientation evidence="6">Cytoplasmic side</orientation>
    </subcellularLocation>
</comment>
<feature type="binding site" evidence="6">
    <location>
        <begin position="94"/>
        <end position="97"/>
    </location>
    <ligand>
        <name>substrate</name>
    </ligand>
</feature>
<comment type="catalytic activity">
    <reaction evidence="6">
        <text>adenosine 3',5'-bisphosphate + H2O = AMP + phosphate</text>
        <dbReference type="Rhea" id="RHEA:10040"/>
        <dbReference type="ChEBI" id="CHEBI:15377"/>
        <dbReference type="ChEBI" id="CHEBI:43474"/>
        <dbReference type="ChEBI" id="CHEBI:58343"/>
        <dbReference type="ChEBI" id="CHEBI:456215"/>
        <dbReference type="EC" id="3.1.3.7"/>
    </reaction>
</comment>
<dbReference type="EC" id="3.1.3.7" evidence="6"/>
<feature type="binding site" evidence="6">
    <location>
        <position position="94"/>
    </location>
    <ligand>
        <name>Mg(2+)</name>
        <dbReference type="ChEBI" id="CHEBI:18420"/>
        <label>1</label>
    </ligand>
</feature>
<feature type="binding site" evidence="6">
    <location>
        <position position="218"/>
    </location>
    <ligand>
        <name>substrate</name>
    </ligand>
</feature>
<accession>A0ABU5ECY9</accession>
<evidence type="ECO:0000256" key="6">
    <source>
        <dbReference type="HAMAP-Rule" id="MF_02095"/>
    </source>
</evidence>
<evidence type="ECO:0000256" key="1">
    <source>
        <dbReference type="ARBA" id="ARBA00005289"/>
    </source>
</evidence>
<dbReference type="InterPro" id="IPR006240">
    <property type="entry name" value="CysQ"/>
</dbReference>
<dbReference type="InterPro" id="IPR000760">
    <property type="entry name" value="Inositol_monophosphatase-like"/>
</dbReference>
<dbReference type="CDD" id="cd01638">
    <property type="entry name" value="CysQ"/>
    <property type="match status" value="1"/>
</dbReference>
<keyword evidence="3 6" id="KW-0997">Cell inner membrane</keyword>
<organism evidence="7 8">
    <name type="scientific">Dongia soli</name>
    <dbReference type="NCBI Taxonomy" id="600628"/>
    <lineage>
        <taxon>Bacteria</taxon>
        <taxon>Pseudomonadati</taxon>
        <taxon>Pseudomonadota</taxon>
        <taxon>Alphaproteobacteria</taxon>
        <taxon>Rhodospirillales</taxon>
        <taxon>Dongiaceae</taxon>
        <taxon>Dongia</taxon>
    </lineage>
</organism>
<keyword evidence="5 6" id="KW-0472">Membrane</keyword>
<keyword evidence="8" id="KW-1185">Reference proteome</keyword>